<dbReference type="EC" id="1.1.1.47" evidence="4"/>
<reference evidence="4 5" key="1">
    <citation type="submission" date="2019-05" db="EMBL/GenBank/DDBJ databases">
        <title>We sequenced the genome of Paenibacillus hemerocallicola KCTC 33185 for further insight into its adaptation and study the phylogeny of Paenibacillus.</title>
        <authorList>
            <person name="Narsing Rao M.P."/>
        </authorList>
    </citation>
    <scope>NUCLEOTIDE SEQUENCE [LARGE SCALE GENOMIC DNA]</scope>
    <source>
        <strain evidence="4 5">KCTC 33185</strain>
    </source>
</reference>
<protein>
    <submittedName>
        <fullName evidence="4">Glucose 1-dehydrogenase</fullName>
        <ecNumber evidence="4">1.1.1.47</ecNumber>
    </submittedName>
</protein>
<dbReference type="NCBIfam" id="NF005559">
    <property type="entry name" value="PRK07231.1"/>
    <property type="match status" value="1"/>
</dbReference>
<dbReference type="Proteomes" id="UP000307943">
    <property type="component" value="Unassembled WGS sequence"/>
</dbReference>
<dbReference type="InterPro" id="IPR002347">
    <property type="entry name" value="SDR_fam"/>
</dbReference>
<feature type="domain" description="Ketoreductase" evidence="3">
    <location>
        <begin position="10"/>
        <end position="189"/>
    </location>
</feature>
<dbReference type="Pfam" id="PF13561">
    <property type="entry name" value="adh_short_C2"/>
    <property type="match status" value="1"/>
</dbReference>
<evidence type="ECO:0000313" key="5">
    <source>
        <dbReference type="Proteomes" id="UP000307943"/>
    </source>
</evidence>
<dbReference type="PANTHER" id="PTHR42760">
    <property type="entry name" value="SHORT-CHAIN DEHYDROGENASES/REDUCTASES FAMILY MEMBER"/>
    <property type="match status" value="1"/>
</dbReference>
<evidence type="ECO:0000256" key="2">
    <source>
        <dbReference type="ARBA" id="ARBA00023002"/>
    </source>
</evidence>
<proteinExistence type="inferred from homology"/>
<dbReference type="FunFam" id="3.40.50.720:FF:000084">
    <property type="entry name" value="Short-chain dehydrogenase reductase"/>
    <property type="match status" value="1"/>
</dbReference>
<dbReference type="InterPro" id="IPR036291">
    <property type="entry name" value="NAD(P)-bd_dom_sf"/>
</dbReference>
<dbReference type="EMBL" id="VDCQ01000014">
    <property type="protein sequence ID" value="TNJ65974.1"/>
    <property type="molecule type" value="Genomic_DNA"/>
</dbReference>
<comment type="caution">
    <text evidence="4">The sequence shown here is derived from an EMBL/GenBank/DDBJ whole genome shotgun (WGS) entry which is preliminary data.</text>
</comment>
<comment type="similarity">
    <text evidence="1">Belongs to the short-chain dehydrogenases/reductases (SDR) family.</text>
</comment>
<dbReference type="InterPro" id="IPR020904">
    <property type="entry name" value="Sc_DH/Rdtase_CS"/>
</dbReference>
<sequence>MVSPFDLQGRTALVTGGSKGIGFGMASALIRAGAKVAIAGRNQTDGVQAARQLCEHGGEAHFFQADVTDKAQVDRMVRSVAERFGRIDILVNNAGMNIRKPLLEVEESDWDAVMSTNLKGIFLVGQSVVKQMAAQNSGSIVNVSSVLGGAAMPNQSSYAASKGGVNQLTKVWAAELARFNIKVNAIAPAYIRTPMTEKWLEDPVRYKEIVDSTLMGRVGDVSELAGPVVFLASSASSYMTGHILYVDGGWLAK</sequence>
<dbReference type="PANTHER" id="PTHR42760:SF133">
    <property type="entry name" value="3-OXOACYL-[ACYL-CARRIER-PROTEIN] REDUCTASE"/>
    <property type="match status" value="1"/>
</dbReference>
<gene>
    <name evidence="4" type="ORF">FE784_12410</name>
</gene>
<dbReference type="PRINTS" id="PR00081">
    <property type="entry name" value="GDHRDH"/>
</dbReference>
<dbReference type="AlphaFoldDB" id="A0A5C4TA71"/>
<evidence type="ECO:0000256" key="1">
    <source>
        <dbReference type="ARBA" id="ARBA00006484"/>
    </source>
</evidence>
<evidence type="ECO:0000313" key="4">
    <source>
        <dbReference type="EMBL" id="TNJ65974.1"/>
    </source>
</evidence>
<evidence type="ECO:0000259" key="3">
    <source>
        <dbReference type="SMART" id="SM00822"/>
    </source>
</evidence>
<dbReference type="PRINTS" id="PR00080">
    <property type="entry name" value="SDRFAMILY"/>
</dbReference>
<organism evidence="4 5">
    <name type="scientific">Paenibacillus hemerocallicola</name>
    <dbReference type="NCBI Taxonomy" id="1172614"/>
    <lineage>
        <taxon>Bacteria</taxon>
        <taxon>Bacillati</taxon>
        <taxon>Bacillota</taxon>
        <taxon>Bacilli</taxon>
        <taxon>Bacillales</taxon>
        <taxon>Paenibacillaceae</taxon>
        <taxon>Paenibacillus</taxon>
    </lineage>
</organism>
<dbReference type="SMART" id="SM00822">
    <property type="entry name" value="PKS_KR"/>
    <property type="match status" value="1"/>
</dbReference>
<dbReference type="PROSITE" id="PS00061">
    <property type="entry name" value="ADH_SHORT"/>
    <property type="match status" value="1"/>
</dbReference>
<dbReference type="GO" id="GO:0008206">
    <property type="term" value="P:bile acid metabolic process"/>
    <property type="evidence" value="ECO:0007669"/>
    <property type="project" value="UniProtKB-ARBA"/>
</dbReference>
<dbReference type="GO" id="GO:0047936">
    <property type="term" value="F:glucose 1-dehydrogenase [NAD(P)+] activity"/>
    <property type="evidence" value="ECO:0007669"/>
    <property type="project" value="UniProtKB-EC"/>
</dbReference>
<dbReference type="Gene3D" id="3.40.50.720">
    <property type="entry name" value="NAD(P)-binding Rossmann-like Domain"/>
    <property type="match status" value="1"/>
</dbReference>
<dbReference type="RefSeq" id="WP_139602515.1">
    <property type="nucleotide sequence ID" value="NZ_VDCQ01000014.1"/>
</dbReference>
<keyword evidence="5" id="KW-1185">Reference proteome</keyword>
<accession>A0A5C4TA71</accession>
<dbReference type="SUPFAM" id="SSF51735">
    <property type="entry name" value="NAD(P)-binding Rossmann-fold domains"/>
    <property type="match status" value="1"/>
</dbReference>
<dbReference type="OrthoDB" id="9803333at2"/>
<name>A0A5C4TA71_9BACL</name>
<dbReference type="InterPro" id="IPR057326">
    <property type="entry name" value="KR_dom"/>
</dbReference>
<keyword evidence="2 4" id="KW-0560">Oxidoreductase</keyword>